<dbReference type="RefSeq" id="WP_005098601.1">
    <property type="nucleotide sequence ID" value="NZ_AP028613.1"/>
</dbReference>
<dbReference type="SMART" id="SM00857">
    <property type="entry name" value="Resolvase"/>
    <property type="match status" value="1"/>
</dbReference>
<dbReference type="EMBL" id="FSQE01000007">
    <property type="protein sequence ID" value="SIN25337.1"/>
    <property type="molecule type" value="Genomic_DNA"/>
</dbReference>
<dbReference type="GO" id="GO:0003677">
    <property type="term" value="F:DNA binding"/>
    <property type="evidence" value="ECO:0007669"/>
    <property type="project" value="InterPro"/>
</dbReference>
<dbReference type="Proteomes" id="UP000184831">
    <property type="component" value="Unassembled WGS sequence"/>
</dbReference>
<dbReference type="Gene3D" id="3.40.50.1390">
    <property type="entry name" value="Resolvase, N-terminal catalytic domain"/>
    <property type="match status" value="1"/>
</dbReference>
<dbReference type="Pfam" id="PF00239">
    <property type="entry name" value="Resolvase"/>
    <property type="match status" value="1"/>
</dbReference>
<dbReference type="PROSITE" id="PS51736">
    <property type="entry name" value="RECOMBINASES_3"/>
    <property type="match status" value="1"/>
</dbReference>
<reference evidence="2 3" key="1">
    <citation type="submission" date="2016-11" db="EMBL/GenBank/DDBJ databases">
        <authorList>
            <consortium name="Pathogen Informatics"/>
        </authorList>
    </citation>
    <scope>NUCLEOTIDE SEQUENCE [LARGE SCALE GENOMIC DNA]</scope>
    <source>
        <strain evidence="2 3">696</strain>
    </source>
</reference>
<dbReference type="GeneID" id="93381750"/>
<comment type="caution">
    <text evidence="2">The sequence shown here is derived from an EMBL/GenBank/DDBJ whole genome shotgun (WGS) entry which is preliminary data.</text>
</comment>
<evidence type="ECO:0000313" key="2">
    <source>
        <dbReference type="EMBL" id="SIN25337.1"/>
    </source>
</evidence>
<dbReference type="InterPro" id="IPR036162">
    <property type="entry name" value="Resolvase-like_N_sf"/>
</dbReference>
<organism evidence="2 3">
    <name type="scientific">Mycobacteroides abscessus subsp. abscessus</name>
    <dbReference type="NCBI Taxonomy" id="1185650"/>
    <lineage>
        <taxon>Bacteria</taxon>
        <taxon>Bacillati</taxon>
        <taxon>Actinomycetota</taxon>
        <taxon>Actinomycetes</taxon>
        <taxon>Mycobacteriales</taxon>
        <taxon>Mycobacteriaceae</taxon>
        <taxon>Mycobacteroides</taxon>
        <taxon>Mycobacteroides abscessus</taxon>
    </lineage>
</organism>
<name>A0AB74FJZ1_9MYCO</name>
<dbReference type="SUPFAM" id="SSF53041">
    <property type="entry name" value="Resolvase-like"/>
    <property type="match status" value="1"/>
</dbReference>
<proteinExistence type="predicted"/>
<gene>
    <name evidence="2" type="primary">hin_1</name>
    <name evidence="2" type="ORF">SAMEA2152244_03642</name>
</gene>
<evidence type="ECO:0000313" key="3">
    <source>
        <dbReference type="Proteomes" id="UP000184831"/>
    </source>
</evidence>
<feature type="domain" description="Resolvase/invertase-type recombinase catalytic" evidence="1">
    <location>
        <begin position="1"/>
        <end position="126"/>
    </location>
</feature>
<dbReference type="GO" id="GO:0000150">
    <property type="term" value="F:DNA strand exchange activity"/>
    <property type="evidence" value="ECO:0007669"/>
    <property type="project" value="InterPro"/>
</dbReference>
<dbReference type="InterPro" id="IPR006119">
    <property type="entry name" value="Resolv_N"/>
</dbReference>
<accession>A0AB74FJZ1</accession>
<protein>
    <submittedName>
        <fullName evidence="2">Resolvase</fullName>
    </submittedName>
</protein>
<dbReference type="AlphaFoldDB" id="A0AB74FJZ1"/>
<evidence type="ECO:0000259" key="1">
    <source>
        <dbReference type="PROSITE" id="PS51736"/>
    </source>
</evidence>
<sequence length="126" mass="14074">MPLQTSTTPWRHRNRMVHLACHLAQIPETQLDGVALDRVFIDQVSGKDASRPQLEAALAYVREGDTLVVHSMHRLARNLEDLRRPVRSRMRAAVSLSASLAPCSRGVGMSRDYWARLGCAAVFVLL</sequence>